<dbReference type="GO" id="GO:0016787">
    <property type="term" value="F:hydrolase activity"/>
    <property type="evidence" value="ECO:0007669"/>
    <property type="project" value="UniProtKB-KW"/>
</dbReference>
<keyword evidence="8" id="KW-1185">Reference proteome</keyword>
<reference evidence="7 8" key="1">
    <citation type="submission" date="2015-08" db="EMBL/GenBank/DDBJ databases">
        <title>Next Generation Sequencing and Analysis of the Genome of Puccinia sorghi L Schw, the Causal Agent of Maize Common Rust.</title>
        <authorList>
            <person name="Rochi L."/>
            <person name="Burguener G."/>
            <person name="Darino M."/>
            <person name="Turjanski A."/>
            <person name="Kreff E."/>
            <person name="Dieguez M.J."/>
            <person name="Sacco F."/>
        </authorList>
    </citation>
    <scope>NUCLEOTIDE SEQUENCE [LARGE SCALE GENOMIC DNA]</scope>
    <source>
        <strain evidence="7 8">RO10H11247</strain>
    </source>
</reference>
<proteinExistence type="inferred from homology"/>
<dbReference type="PANTHER" id="PTHR24031">
    <property type="entry name" value="RNA HELICASE"/>
    <property type="match status" value="1"/>
</dbReference>
<dbReference type="VEuPathDB" id="FungiDB:VP01_3671g1"/>
<dbReference type="GO" id="GO:0003724">
    <property type="term" value="F:RNA helicase activity"/>
    <property type="evidence" value="ECO:0007669"/>
    <property type="project" value="UniProtKB-EC"/>
</dbReference>
<feature type="region of interest" description="Disordered" evidence="5">
    <location>
        <begin position="40"/>
        <end position="59"/>
    </location>
</feature>
<feature type="compositionally biased region" description="Basic and acidic residues" evidence="5">
    <location>
        <begin position="41"/>
        <end position="59"/>
    </location>
</feature>
<dbReference type="InterPro" id="IPR014001">
    <property type="entry name" value="Helicase_ATP-bd"/>
</dbReference>
<protein>
    <recommendedName>
        <fullName evidence="4">ATP-dependent RNA helicase</fullName>
        <ecNumber evidence="4">3.6.4.13</ecNumber>
    </recommendedName>
</protein>
<dbReference type="OrthoDB" id="3370at2759"/>
<comment type="similarity">
    <text evidence="4">Belongs to the DEAD box helicase family.</text>
</comment>
<dbReference type="Proteomes" id="UP000037035">
    <property type="component" value="Unassembled WGS sequence"/>
</dbReference>
<feature type="compositionally biased region" description="Basic residues" evidence="5">
    <location>
        <begin position="88"/>
        <end position="108"/>
    </location>
</feature>
<evidence type="ECO:0000256" key="2">
    <source>
        <dbReference type="ARBA" id="ARBA00022801"/>
    </source>
</evidence>
<evidence type="ECO:0000256" key="3">
    <source>
        <dbReference type="ARBA" id="ARBA00022840"/>
    </source>
</evidence>
<dbReference type="CDD" id="cd17956">
    <property type="entry name" value="DEADc_DDX51"/>
    <property type="match status" value="1"/>
</dbReference>
<dbReference type="InterPro" id="IPR011545">
    <property type="entry name" value="DEAD/DEAH_box_helicase_dom"/>
</dbReference>
<dbReference type="SUPFAM" id="SSF52540">
    <property type="entry name" value="P-loop containing nucleoside triphosphate hydrolases"/>
    <property type="match status" value="1"/>
</dbReference>
<dbReference type="Gene3D" id="3.40.50.300">
    <property type="entry name" value="P-loop containing nucleotide triphosphate hydrolases"/>
    <property type="match status" value="2"/>
</dbReference>
<keyword evidence="4" id="KW-0347">Helicase</keyword>
<keyword evidence="4" id="KW-0694">RNA-binding</keyword>
<feature type="domain" description="Helicase ATP-binding" evidence="6">
    <location>
        <begin position="328"/>
        <end position="535"/>
    </location>
</feature>
<accession>A0A0L6UV57</accession>
<comment type="domain">
    <text evidence="4">The Q motif is unique to and characteristic of the DEAD box family of RNA helicases and controls ATP binding and hydrolysis.</text>
</comment>
<gene>
    <name evidence="7" type="ORF">VP01_3671g1</name>
</gene>
<keyword evidence="2 4" id="KW-0378">Hydrolase</keyword>
<evidence type="ECO:0000259" key="6">
    <source>
        <dbReference type="PROSITE" id="PS51192"/>
    </source>
</evidence>
<evidence type="ECO:0000256" key="4">
    <source>
        <dbReference type="RuleBase" id="RU365068"/>
    </source>
</evidence>
<dbReference type="GO" id="GO:0003723">
    <property type="term" value="F:RNA binding"/>
    <property type="evidence" value="ECO:0007669"/>
    <property type="project" value="UniProtKB-UniRule"/>
</dbReference>
<comment type="function">
    <text evidence="4">RNA helicase.</text>
</comment>
<dbReference type="SMART" id="SM00487">
    <property type="entry name" value="DEXDc"/>
    <property type="match status" value="1"/>
</dbReference>
<dbReference type="PROSITE" id="PS51192">
    <property type="entry name" value="HELICASE_ATP_BIND_1"/>
    <property type="match status" value="1"/>
</dbReference>
<feature type="compositionally biased region" description="Basic and acidic residues" evidence="5">
    <location>
        <begin position="114"/>
        <end position="123"/>
    </location>
</feature>
<comment type="caution">
    <text evidence="7">The sequence shown here is derived from an EMBL/GenBank/DDBJ whole genome shotgun (WGS) entry which is preliminary data.</text>
</comment>
<evidence type="ECO:0000256" key="5">
    <source>
        <dbReference type="SAM" id="MobiDB-lite"/>
    </source>
</evidence>
<organism evidence="7 8">
    <name type="scientific">Puccinia sorghi</name>
    <dbReference type="NCBI Taxonomy" id="27349"/>
    <lineage>
        <taxon>Eukaryota</taxon>
        <taxon>Fungi</taxon>
        <taxon>Dikarya</taxon>
        <taxon>Basidiomycota</taxon>
        <taxon>Pucciniomycotina</taxon>
        <taxon>Pucciniomycetes</taxon>
        <taxon>Pucciniales</taxon>
        <taxon>Pucciniaceae</taxon>
        <taxon>Puccinia</taxon>
    </lineage>
</organism>
<dbReference type="Pfam" id="PF00270">
    <property type="entry name" value="DEAD"/>
    <property type="match status" value="1"/>
</dbReference>
<evidence type="ECO:0000313" key="8">
    <source>
        <dbReference type="Proteomes" id="UP000037035"/>
    </source>
</evidence>
<sequence>MPFHTGYLSESYGKQQTSIPLLRLNQRLEAKNEASAVHTQDTLHVEPQHPPDHSVEPLTKKQKARLLLGFTGPNTIPLPSLNAQKAKSSAKLKYLKRKKERKKSRKRTSTTSAETKKAVKQEEPLPQQLNHTHPSSSNEPSQSKEKLLQEPKRIKRPKNLDIALEKIAQKKKRNRELSPPAAQVDHQKTMSQTAVEQDASQPTIVEEISQPGALPRFPAPTNPALPDPQLLARLAMGLGDPDPSEILAPEAENDMVQFDSGSTLLLSESHTRASSPGQFMQSLSLSPHSISRLKQLKFESLLAVQIAVFSILMPPLSASPTTPASCFYPSRRPPRDLCVSAPTGSGKTLSYIVPIVETLSSRVVCRLRALIVLPTRDLVLQVKNTFDCFSKGTGLKAAIVTGQHSFSKEQALISSSRDGLEDAVDVVIATPGRLIDHLNHTPALSLKHLCFLVLDEADQLLNKSQTWLTQVLATSPRAPTSRGSTDLVEKPDRADSLSAQPCPSISHFRILLFSATLRRDPVKLGHLGLRRPVFVKISSSSSQPRAGPGGTGDPVDFVNQLNGYSLPQTLKVVQSHRIERALCFCKSIEGARRLTGLCRLMVEQLRAPPSTTTSEQALQPESKEETLGDVDYYCRLLKVECFSSDLSAVQRKRILEKFQAGDINM</sequence>
<keyword evidence="1 4" id="KW-0547">Nucleotide-binding</keyword>
<dbReference type="EC" id="3.6.4.13" evidence="4"/>
<feature type="compositionally biased region" description="Polar residues" evidence="5">
    <location>
        <begin position="127"/>
        <end position="141"/>
    </location>
</feature>
<dbReference type="AlphaFoldDB" id="A0A0L6UV57"/>
<dbReference type="STRING" id="27349.A0A0L6UV57"/>
<evidence type="ECO:0000256" key="1">
    <source>
        <dbReference type="ARBA" id="ARBA00022741"/>
    </source>
</evidence>
<name>A0A0L6UV57_9BASI</name>
<dbReference type="InterPro" id="IPR027417">
    <property type="entry name" value="P-loop_NTPase"/>
</dbReference>
<comment type="catalytic activity">
    <reaction evidence="4">
        <text>ATP + H2O = ADP + phosphate + H(+)</text>
        <dbReference type="Rhea" id="RHEA:13065"/>
        <dbReference type="ChEBI" id="CHEBI:15377"/>
        <dbReference type="ChEBI" id="CHEBI:15378"/>
        <dbReference type="ChEBI" id="CHEBI:30616"/>
        <dbReference type="ChEBI" id="CHEBI:43474"/>
        <dbReference type="ChEBI" id="CHEBI:456216"/>
        <dbReference type="EC" id="3.6.4.13"/>
    </reaction>
</comment>
<feature type="compositionally biased region" description="Basic and acidic residues" evidence="5">
    <location>
        <begin position="142"/>
        <end position="152"/>
    </location>
</feature>
<evidence type="ECO:0000313" key="7">
    <source>
        <dbReference type="EMBL" id="KNZ52152.1"/>
    </source>
</evidence>
<keyword evidence="3 4" id="KW-0067">ATP-binding</keyword>
<feature type="region of interest" description="Disordered" evidence="5">
    <location>
        <begin position="72"/>
        <end position="189"/>
    </location>
</feature>
<dbReference type="EMBL" id="LAVV01008692">
    <property type="protein sequence ID" value="KNZ52152.1"/>
    <property type="molecule type" value="Genomic_DNA"/>
</dbReference>
<dbReference type="GO" id="GO:0005524">
    <property type="term" value="F:ATP binding"/>
    <property type="evidence" value="ECO:0007669"/>
    <property type="project" value="UniProtKB-UniRule"/>
</dbReference>